<protein>
    <submittedName>
        <fullName evidence="2">Uncharacterized protein</fullName>
    </submittedName>
</protein>
<keyword evidence="1" id="KW-1133">Transmembrane helix</keyword>
<evidence type="ECO:0000313" key="2">
    <source>
        <dbReference type="EMBL" id="MEZ3164879.1"/>
    </source>
</evidence>
<evidence type="ECO:0000256" key="1">
    <source>
        <dbReference type="SAM" id="Phobius"/>
    </source>
</evidence>
<comment type="caution">
    <text evidence="2">The sequence shown here is derived from an EMBL/GenBank/DDBJ whole genome shotgun (WGS) entry which is preliminary data.</text>
</comment>
<evidence type="ECO:0000313" key="3">
    <source>
        <dbReference type="Proteomes" id="UP001567572"/>
    </source>
</evidence>
<gene>
    <name evidence="2" type="ORF">ABNG04_13480</name>
</gene>
<feature type="transmembrane region" description="Helical" evidence="1">
    <location>
        <begin position="55"/>
        <end position="76"/>
    </location>
</feature>
<reference evidence="2 3" key="1">
    <citation type="submission" date="2024-06" db="EMBL/GenBank/DDBJ databases">
        <title>Halorubrum miltondacostae sp. nov., a potential PHA producer isolated from an inland solar saltern in Rio Maior, Portugal.</title>
        <authorList>
            <person name="Albuquerque L."/>
            <person name="Viver T."/>
            <person name="Barroso C."/>
            <person name="Claudino R."/>
            <person name="Galvan M."/>
            <person name="Simoes G."/>
            <person name="Lobo Da Cunha A."/>
            <person name="Egas C."/>
        </authorList>
    </citation>
    <scope>NUCLEOTIDE SEQUENCE [LARGE SCALE GENOMIC DNA]</scope>
    <source>
        <strain evidence="2 3">RMP-11</strain>
    </source>
</reference>
<proteinExistence type="predicted"/>
<dbReference type="AlphaFoldDB" id="A0ABD5M3P1"/>
<keyword evidence="3" id="KW-1185">Reference proteome</keyword>
<dbReference type="Proteomes" id="UP001567572">
    <property type="component" value="Unassembled WGS sequence"/>
</dbReference>
<name>A0ABD5M3P1_9EURY</name>
<dbReference type="RefSeq" id="WP_371162923.1">
    <property type="nucleotide sequence ID" value="NZ_JBEDNX010000007.1"/>
</dbReference>
<keyword evidence="1" id="KW-0812">Transmembrane</keyword>
<dbReference type="EMBL" id="JBEDNY010000005">
    <property type="protein sequence ID" value="MEZ3164879.1"/>
    <property type="molecule type" value="Genomic_DNA"/>
</dbReference>
<keyword evidence="1" id="KW-0472">Membrane</keyword>
<sequence length="108" mass="11514">MLVAPSGELVGLSVRPLDSTPVENFFLPGLVLVVLFGLTSSFVCYGLLTRRRWAWPGAIGVALALLVWVVVEVVVGFSRPTIYLNVGTAVGIVGVALYPAVRSDLRDS</sequence>
<accession>A0ABD5M3P1</accession>
<feature type="transmembrane region" description="Helical" evidence="1">
    <location>
        <begin position="25"/>
        <end position="48"/>
    </location>
</feature>
<organism evidence="2 3">
    <name type="scientific">Halorubrum miltondacostae</name>
    <dbReference type="NCBI Taxonomy" id="3076378"/>
    <lineage>
        <taxon>Archaea</taxon>
        <taxon>Methanobacteriati</taxon>
        <taxon>Methanobacteriota</taxon>
        <taxon>Stenosarchaea group</taxon>
        <taxon>Halobacteria</taxon>
        <taxon>Halobacteriales</taxon>
        <taxon>Haloferacaceae</taxon>
        <taxon>Halorubrum</taxon>
    </lineage>
</organism>
<feature type="transmembrane region" description="Helical" evidence="1">
    <location>
        <begin position="82"/>
        <end position="101"/>
    </location>
</feature>